<comment type="similarity">
    <text evidence="2 12">Belongs to the RNA methyltransferase RsmE family.</text>
</comment>
<evidence type="ECO:0000256" key="4">
    <source>
        <dbReference type="ARBA" id="ARBA00013673"/>
    </source>
</evidence>
<evidence type="ECO:0000259" key="15">
    <source>
        <dbReference type="Pfam" id="PF20260"/>
    </source>
</evidence>
<gene>
    <name evidence="16" type="ORF">ACFO3F_08085</name>
</gene>
<evidence type="ECO:0000256" key="9">
    <source>
        <dbReference type="ARBA" id="ARBA00022691"/>
    </source>
</evidence>
<evidence type="ECO:0000256" key="11">
    <source>
        <dbReference type="ARBA" id="ARBA00047944"/>
    </source>
</evidence>
<evidence type="ECO:0000256" key="3">
    <source>
        <dbReference type="ARBA" id="ARBA00012328"/>
    </source>
</evidence>
<keyword evidence="7 12" id="KW-0489">Methyltransferase</keyword>
<dbReference type="Gene3D" id="2.40.240.20">
    <property type="entry name" value="Hypothetical PUA domain-like, domain 1"/>
    <property type="match status" value="1"/>
</dbReference>
<feature type="domain" description="Ribosomal RNA small subunit methyltransferase E PUA-like" evidence="15">
    <location>
        <begin position="25"/>
        <end position="68"/>
    </location>
</feature>
<evidence type="ECO:0000256" key="5">
    <source>
        <dbReference type="ARBA" id="ARBA00022490"/>
    </source>
</evidence>
<reference evidence="17" key="1">
    <citation type="journal article" date="2019" name="Int. J. Syst. Evol. Microbiol.">
        <title>The Global Catalogue of Microorganisms (GCM) 10K type strain sequencing project: providing services to taxonomists for standard genome sequencing and annotation.</title>
        <authorList>
            <consortium name="The Broad Institute Genomics Platform"/>
            <consortium name="The Broad Institute Genome Sequencing Center for Infectious Disease"/>
            <person name="Wu L."/>
            <person name="Ma J."/>
        </authorList>
    </citation>
    <scope>NUCLEOTIDE SEQUENCE [LARGE SCALE GENOMIC DNA]</scope>
    <source>
        <strain evidence="17">JCM 3369</strain>
    </source>
</reference>
<evidence type="ECO:0000256" key="13">
    <source>
        <dbReference type="SAM" id="MobiDB-lite"/>
    </source>
</evidence>
<dbReference type="EC" id="2.1.1.193" evidence="3 12"/>
<dbReference type="Pfam" id="PF04452">
    <property type="entry name" value="Methyltrans_RNA"/>
    <property type="match status" value="1"/>
</dbReference>
<dbReference type="InterPro" id="IPR029028">
    <property type="entry name" value="Alpha/beta_knot_MTases"/>
</dbReference>
<feature type="domain" description="Ribosomal RNA small subunit methyltransferase E methyltransferase" evidence="14">
    <location>
        <begin position="81"/>
        <end position="272"/>
    </location>
</feature>
<evidence type="ECO:0000256" key="12">
    <source>
        <dbReference type="PIRNR" id="PIRNR015601"/>
    </source>
</evidence>
<dbReference type="Proteomes" id="UP001595955">
    <property type="component" value="Unassembled WGS sequence"/>
</dbReference>
<dbReference type="RefSeq" id="WP_122823679.1">
    <property type="nucleotide sequence ID" value="NZ_CP033325.1"/>
</dbReference>
<evidence type="ECO:0000256" key="6">
    <source>
        <dbReference type="ARBA" id="ARBA00022552"/>
    </source>
</evidence>
<dbReference type="SUPFAM" id="SSF75217">
    <property type="entry name" value="alpha/beta knot"/>
    <property type="match status" value="1"/>
</dbReference>
<dbReference type="InterPro" id="IPR046887">
    <property type="entry name" value="RsmE_PUA-like"/>
</dbReference>
<dbReference type="CDD" id="cd18084">
    <property type="entry name" value="RsmE-like"/>
    <property type="match status" value="1"/>
</dbReference>
<proteinExistence type="inferred from homology"/>
<keyword evidence="6 12" id="KW-0698">rRNA processing</keyword>
<evidence type="ECO:0000259" key="14">
    <source>
        <dbReference type="Pfam" id="PF04452"/>
    </source>
</evidence>
<comment type="caution">
    <text evidence="16">The sequence shown here is derived from an EMBL/GenBank/DDBJ whole genome shotgun (WGS) entry which is preliminary data.</text>
</comment>
<feature type="region of interest" description="Disordered" evidence="13">
    <location>
        <begin position="190"/>
        <end position="223"/>
    </location>
</feature>
<dbReference type="EMBL" id="JBHSGF010000005">
    <property type="protein sequence ID" value="MFC4555207.1"/>
    <property type="molecule type" value="Genomic_DNA"/>
</dbReference>
<dbReference type="PIRSF" id="PIRSF015601">
    <property type="entry name" value="MTase_slr0722"/>
    <property type="match status" value="1"/>
</dbReference>
<evidence type="ECO:0000256" key="1">
    <source>
        <dbReference type="ARBA" id="ARBA00004496"/>
    </source>
</evidence>
<protein>
    <recommendedName>
        <fullName evidence="4 12">Ribosomal RNA small subunit methyltransferase E</fullName>
        <ecNumber evidence="3 12">2.1.1.193</ecNumber>
    </recommendedName>
</protein>
<dbReference type="GO" id="GO:0032259">
    <property type="term" value="P:methylation"/>
    <property type="evidence" value="ECO:0007669"/>
    <property type="project" value="UniProtKB-KW"/>
</dbReference>
<dbReference type="InterPro" id="IPR006700">
    <property type="entry name" value="RsmE"/>
</dbReference>
<accession>A0ABV9D9Y8</accession>
<dbReference type="GO" id="GO:0008168">
    <property type="term" value="F:methyltransferase activity"/>
    <property type="evidence" value="ECO:0007669"/>
    <property type="project" value="UniProtKB-KW"/>
</dbReference>
<evidence type="ECO:0000256" key="7">
    <source>
        <dbReference type="ARBA" id="ARBA00022603"/>
    </source>
</evidence>
<dbReference type="Gene3D" id="3.40.1280.10">
    <property type="match status" value="1"/>
</dbReference>
<dbReference type="SUPFAM" id="SSF88697">
    <property type="entry name" value="PUA domain-like"/>
    <property type="match status" value="1"/>
</dbReference>
<dbReference type="PANTHER" id="PTHR30027">
    <property type="entry name" value="RIBOSOMAL RNA SMALL SUBUNIT METHYLTRANSFERASE E"/>
    <property type="match status" value="1"/>
</dbReference>
<feature type="compositionally biased region" description="Pro residues" evidence="13">
    <location>
        <begin position="210"/>
        <end position="223"/>
    </location>
</feature>
<dbReference type="InterPro" id="IPR046886">
    <property type="entry name" value="RsmE_MTase_dom"/>
</dbReference>
<dbReference type="NCBIfam" id="TIGR00046">
    <property type="entry name" value="RsmE family RNA methyltransferase"/>
    <property type="match status" value="1"/>
</dbReference>
<comment type="function">
    <text evidence="10 12">Specifically methylates the N3 position of the uracil ring of uridine 1498 (m3U1498) in 16S rRNA. Acts on the fully assembled 30S ribosomal subunit.</text>
</comment>
<name>A0ABV9D9Y8_9MICO</name>
<dbReference type="PANTHER" id="PTHR30027:SF3">
    <property type="entry name" value="16S RRNA (URACIL(1498)-N(3))-METHYLTRANSFERASE"/>
    <property type="match status" value="1"/>
</dbReference>
<feature type="compositionally biased region" description="Pro residues" evidence="13">
    <location>
        <begin position="194"/>
        <end position="204"/>
    </location>
</feature>
<evidence type="ECO:0000313" key="16">
    <source>
        <dbReference type="EMBL" id="MFC4555207.1"/>
    </source>
</evidence>
<dbReference type="Pfam" id="PF20260">
    <property type="entry name" value="PUA_4"/>
    <property type="match status" value="1"/>
</dbReference>
<evidence type="ECO:0000256" key="2">
    <source>
        <dbReference type="ARBA" id="ARBA00005528"/>
    </source>
</evidence>
<comment type="catalytic activity">
    <reaction evidence="11 12">
        <text>uridine(1498) in 16S rRNA + S-adenosyl-L-methionine = N(3)-methyluridine(1498) in 16S rRNA + S-adenosyl-L-homocysteine + H(+)</text>
        <dbReference type="Rhea" id="RHEA:42920"/>
        <dbReference type="Rhea" id="RHEA-COMP:10283"/>
        <dbReference type="Rhea" id="RHEA-COMP:10284"/>
        <dbReference type="ChEBI" id="CHEBI:15378"/>
        <dbReference type="ChEBI" id="CHEBI:57856"/>
        <dbReference type="ChEBI" id="CHEBI:59789"/>
        <dbReference type="ChEBI" id="CHEBI:65315"/>
        <dbReference type="ChEBI" id="CHEBI:74502"/>
        <dbReference type="EC" id="2.1.1.193"/>
    </reaction>
</comment>
<keyword evidence="9 12" id="KW-0949">S-adenosyl-L-methionine</keyword>
<organism evidence="16 17">
    <name type="scientific">Georgenia faecalis</name>
    <dbReference type="NCBI Taxonomy" id="2483799"/>
    <lineage>
        <taxon>Bacteria</taxon>
        <taxon>Bacillati</taxon>
        <taxon>Actinomycetota</taxon>
        <taxon>Actinomycetes</taxon>
        <taxon>Micrococcales</taxon>
        <taxon>Bogoriellaceae</taxon>
        <taxon>Georgenia</taxon>
    </lineage>
</organism>
<sequence length="280" mass="27975">MSAPVFLAAAAELAGARPHATVTVRGDEARHAVSVRRIRAGEVVELVDGAGTRVRGTVAHAAPDALSVAVDDVTHEPAPDVALVLVQALAKGGRDEQAVETATEAGVDAVVPWQSERCISVWAGAKAARGRERWAAVARAAAKQSRRAWVPPVRDLVVGRALVAATQATVAAGGAVLVLHEEATTPLAAATLPAGPPSAPPAGPATPSSPAGPPTPPVAPPATPEVLVVVGPEGGLTDGEVEALVGAGGQAVRLGPHVVRTSTAGPLAVASLAQRLGRWG</sequence>
<keyword evidence="17" id="KW-1185">Reference proteome</keyword>
<comment type="subcellular location">
    <subcellularLocation>
        <location evidence="1 12">Cytoplasm</location>
    </subcellularLocation>
</comment>
<evidence type="ECO:0000256" key="10">
    <source>
        <dbReference type="ARBA" id="ARBA00025699"/>
    </source>
</evidence>
<evidence type="ECO:0000313" key="17">
    <source>
        <dbReference type="Proteomes" id="UP001595955"/>
    </source>
</evidence>
<dbReference type="InterPro" id="IPR029026">
    <property type="entry name" value="tRNA_m1G_MTases_N"/>
</dbReference>
<keyword evidence="8 12" id="KW-0808">Transferase</keyword>
<dbReference type="NCBIfam" id="NF008693">
    <property type="entry name" value="PRK11713.2-3"/>
    <property type="match status" value="1"/>
</dbReference>
<dbReference type="InterPro" id="IPR015947">
    <property type="entry name" value="PUA-like_sf"/>
</dbReference>
<evidence type="ECO:0000256" key="8">
    <source>
        <dbReference type="ARBA" id="ARBA00022679"/>
    </source>
</evidence>
<keyword evidence="5 12" id="KW-0963">Cytoplasm</keyword>